<dbReference type="GO" id="GO:0016758">
    <property type="term" value="F:hexosyltransferase activity"/>
    <property type="evidence" value="ECO:0007669"/>
    <property type="project" value="UniProtKB-ARBA"/>
</dbReference>
<protein>
    <submittedName>
        <fullName evidence="2">Glycosyltransferase</fullName>
    </submittedName>
</protein>
<gene>
    <name evidence="2" type="ordered locus">Geob_2958</name>
</gene>
<dbReference type="HOGENOM" id="CLU_025996_0_0_7"/>
<evidence type="ECO:0000313" key="2">
    <source>
        <dbReference type="EMBL" id="ACM21301.1"/>
    </source>
</evidence>
<dbReference type="PANTHER" id="PTHR22916:SF3">
    <property type="entry name" value="UDP-GLCNAC:BETAGAL BETA-1,3-N-ACETYLGLUCOSAMINYLTRANSFERASE-LIKE PROTEIN 1"/>
    <property type="match status" value="1"/>
</dbReference>
<keyword evidence="3" id="KW-1185">Reference proteome</keyword>
<keyword evidence="2" id="KW-0808">Transferase</keyword>
<dbReference type="KEGG" id="geo:Geob_2958"/>
<organism evidence="2 3">
    <name type="scientific">Geotalea daltonii (strain DSM 22248 / JCM 15807 / FRC-32)</name>
    <name type="common">Geobacter daltonii</name>
    <dbReference type="NCBI Taxonomy" id="316067"/>
    <lineage>
        <taxon>Bacteria</taxon>
        <taxon>Pseudomonadati</taxon>
        <taxon>Thermodesulfobacteriota</taxon>
        <taxon>Desulfuromonadia</taxon>
        <taxon>Geobacterales</taxon>
        <taxon>Geobacteraceae</taxon>
        <taxon>Geotalea</taxon>
    </lineage>
</organism>
<feature type="domain" description="Glycosyltransferase 2-like" evidence="1">
    <location>
        <begin position="5"/>
        <end position="112"/>
    </location>
</feature>
<reference evidence="2 3" key="1">
    <citation type="submission" date="2009-01" db="EMBL/GenBank/DDBJ databases">
        <title>Complete sequence of Geobacter sp. FRC-32.</title>
        <authorList>
            <consortium name="US DOE Joint Genome Institute"/>
            <person name="Lucas S."/>
            <person name="Copeland A."/>
            <person name="Lapidus A."/>
            <person name="Glavina del Rio T."/>
            <person name="Dalin E."/>
            <person name="Tice H."/>
            <person name="Bruce D."/>
            <person name="Goodwin L."/>
            <person name="Pitluck S."/>
            <person name="Saunders E."/>
            <person name="Brettin T."/>
            <person name="Detter J.C."/>
            <person name="Han C."/>
            <person name="Larimer F."/>
            <person name="Land M."/>
            <person name="Hauser L."/>
            <person name="Kyrpides N."/>
            <person name="Ovchinnikova G."/>
            <person name="Kostka J."/>
            <person name="Richardson P."/>
        </authorList>
    </citation>
    <scope>NUCLEOTIDE SEQUENCE [LARGE SCALE GENOMIC DNA]</scope>
    <source>
        <strain evidence="3">DSM 22248 / JCM 15807 / FRC-32</strain>
    </source>
</reference>
<proteinExistence type="predicted"/>
<dbReference type="STRING" id="316067.Geob_2958"/>
<dbReference type="Gene3D" id="3.90.550.10">
    <property type="entry name" value="Spore Coat Polysaccharide Biosynthesis Protein SpsA, Chain A"/>
    <property type="match status" value="1"/>
</dbReference>
<dbReference type="RefSeq" id="WP_012648029.1">
    <property type="nucleotide sequence ID" value="NC_011979.1"/>
</dbReference>
<sequence>MPEVSIIIPAYNCERYIGQAIESVLCQGVRNLELLVINDGSTDGTLSVANSLAEKDSRIRVLSQANSGKPAIARNAGIRQSSGEFICFLDADDLFFPRKLEKQLDVFRRYPHLKLVFHDVKNLYENGEESGSYLGRAEFRDHVGNYVSRERDGLYLCNGNFYNFMSAHCPSLAIQNVMVRRAALEAQSTWFPEDMKIGEDLDLWFRLALNTPMACIMEPLSYYRRHDSNITNNLSGYFRGSLEVHEKNLKRGAKLFTRQEKDIYKSKISAQHFHYGYYLYRNMDMKSARQEYMSSLGLQPTRKALFALLKTFIPARVIKSCRYYLKTDEA</sequence>
<dbReference type="OrthoDB" id="5291101at2"/>
<dbReference type="PANTHER" id="PTHR22916">
    <property type="entry name" value="GLYCOSYLTRANSFERASE"/>
    <property type="match status" value="1"/>
</dbReference>
<dbReference type="CAZy" id="GT2">
    <property type="family name" value="Glycosyltransferase Family 2"/>
</dbReference>
<dbReference type="CDD" id="cd00761">
    <property type="entry name" value="Glyco_tranf_GTA_type"/>
    <property type="match status" value="1"/>
</dbReference>
<dbReference type="Proteomes" id="UP000007721">
    <property type="component" value="Chromosome"/>
</dbReference>
<dbReference type="InterPro" id="IPR029044">
    <property type="entry name" value="Nucleotide-diphossugar_trans"/>
</dbReference>
<name>B9M2V5_GEODF</name>
<dbReference type="AlphaFoldDB" id="B9M2V5"/>
<accession>B9M2V5</accession>
<dbReference type="InterPro" id="IPR001173">
    <property type="entry name" value="Glyco_trans_2-like"/>
</dbReference>
<dbReference type="EMBL" id="CP001390">
    <property type="protein sequence ID" value="ACM21301.1"/>
    <property type="molecule type" value="Genomic_DNA"/>
</dbReference>
<dbReference type="eggNOG" id="COG1215">
    <property type="taxonomic scope" value="Bacteria"/>
</dbReference>
<dbReference type="Pfam" id="PF00535">
    <property type="entry name" value="Glycos_transf_2"/>
    <property type="match status" value="1"/>
</dbReference>
<evidence type="ECO:0000259" key="1">
    <source>
        <dbReference type="Pfam" id="PF00535"/>
    </source>
</evidence>
<evidence type="ECO:0000313" key="3">
    <source>
        <dbReference type="Proteomes" id="UP000007721"/>
    </source>
</evidence>
<dbReference type="SUPFAM" id="SSF53448">
    <property type="entry name" value="Nucleotide-diphospho-sugar transferases"/>
    <property type="match status" value="1"/>
</dbReference>